<dbReference type="GO" id="GO:0000973">
    <property type="term" value="P:post-transcriptional tethering of RNA polymerase II gene DNA at nuclear periphery"/>
    <property type="evidence" value="ECO:0007669"/>
    <property type="project" value="TreeGrafter"/>
</dbReference>
<gene>
    <name evidence="2" type="ORF">Rsub_09035</name>
</gene>
<proteinExistence type="predicted"/>
<dbReference type="FunCoup" id="A0A2V0PIS6">
    <property type="interactions" value="1965"/>
</dbReference>
<protein>
    <recommendedName>
        <fullName evidence="1">PCI domain-containing protein</fullName>
    </recommendedName>
</protein>
<name>A0A2V0PIS6_9CHLO</name>
<comment type="caution">
    <text evidence="2">The sequence shown here is derived from an EMBL/GenBank/DDBJ whole genome shotgun (WGS) entry which is preliminary data.</text>
</comment>
<dbReference type="GO" id="GO:0006368">
    <property type="term" value="P:transcription elongation by RNA polymerase II"/>
    <property type="evidence" value="ECO:0007669"/>
    <property type="project" value="TreeGrafter"/>
</dbReference>
<dbReference type="GO" id="GO:0003723">
    <property type="term" value="F:RNA binding"/>
    <property type="evidence" value="ECO:0007669"/>
    <property type="project" value="InterPro"/>
</dbReference>
<dbReference type="SMART" id="SM00753">
    <property type="entry name" value="PAM"/>
    <property type="match status" value="1"/>
</dbReference>
<accession>A0A2V0PIS6</accession>
<dbReference type="GO" id="GO:0003690">
    <property type="term" value="F:double-stranded DNA binding"/>
    <property type="evidence" value="ECO:0007669"/>
    <property type="project" value="InterPro"/>
</dbReference>
<dbReference type="GO" id="GO:0070390">
    <property type="term" value="C:transcription export complex 2"/>
    <property type="evidence" value="ECO:0007669"/>
    <property type="project" value="TreeGrafter"/>
</dbReference>
<dbReference type="EMBL" id="BDRX01000089">
    <property type="protein sequence ID" value="GBF96955.1"/>
    <property type="molecule type" value="Genomic_DNA"/>
</dbReference>
<reference evidence="2 3" key="1">
    <citation type="journal article" date="2018" name="Sci. Rep.">
        <title>Raphidocelis subcapitata (=Pseudokirchneriella subcapitata) provides an insight into genome evolution and environmental adaptations in the Sphaeropleales.</title>
        <authorList>
            <person name="Suzuki S."/>
            <person name="Yamaguchi H."/>
            <person name="Nakajima N."/>
            <person name="Kawachi M."/>
        </authorList>
    </citation>
    <scope>NUCLEOTIDE SEQUENCE [LARGE SCALE GENOMIC DNA]</scope>
    <source>
        <strain evidence="2 3">NIES-35</strain>
    </source>
</reference>
<evidence type="ECO:0000259" key="1">
    <source>
        <dbReference type="PROSITE" id="PS50250"/>
    </source>
</evidence>
<dbReference type="AlphaFoldDB" id="A0A2V0PIS6"/>
<dbReference type="InterPro" id="IPR045114">
    <property type="entry name" value="Csn12-like"/>
</dbReference>
<organism evidence="2 3">
    <name type="scientific">Raphidocelis subcapitata</name>
    <dbReference type="NCBI Taxonomy" id="307507"/>
    <lineage>
        <taxon>Eukaryota</taxon>
        <taxon>Viridiplantae</taxon>
        <taxon>Chlorophyta</taxon>
        <taxon>core chlorophytes</taxon>
        <taxon>Chlorophyceae</taxon>
        <taxon>CS clade</taxon>
        <taxon>Sphaeropleales</taxon>
        <taxon>Selenastraceae</taxon>
        <taxon>Raphidocelis</taxon>
    </lineage>
</organism>
<dbReference type="InParanoid" id="A0A2V0PIS6"/>
<dbReference type="GO" id="GO:0016973">
    <property type="term" value="P:poly(A)+ mRNA export from nucleus"/>
    <property type="evidence" value="ECO:0007669"/>
    <property type="project" value="TreeGrafter"/>
</dbReference>
<sequence length="420" mass="45700">MNYLNDYLGALRRAVVASDAPSLKELLRLDGAVQQAILQRSALTPSQLRAACAAKLPNPWGAVAAVHIAAVAQAADGQLDAAASAYNSDSAPHLLLVDAINAEPDDLGLAAAFERTMSNARQLADAADAALAAQGQKAGKVEQCGSQLQQAISRMGLPKGDYIAGKRRAHLALVCMLLRVYFKLNNIQGCTQVAKTITNIYGSRGTDDIDLRDFPALYRVTFFYFLGRTELYNENVELAATRLGDALAATRRDAAGHKRAILRYLVPCKMLLGELPDAGLLTQHRLEEYSDLRSALAAGDVGLFRRALESQQYRLVRTGLYLLVDKLQVAVYRRLVKKCVMVNRELRGADKAHQLPLSLLQGVLAAQGAPLDMDELECVTANLIVREAVKGYIAHKQKILVVSKDAAFPPPSALWWQDPF</sequence>
<dbReference type="PANTHER" id="PTHR12732:SF0">
    <property type="entry name" value="PCI DOMAIN-CONTAINING PROTEIN 2"/>
    <property type="match status" value="1"/>
</dbReference>
<dbReference type="Pfam" id="PF01399">
    <property type="entry name" value="PCI"/>
    <property type="match status" value="1"/>
</dbReference>
<dbReference type="PROSITE" id="PS50250">
    <property type="entry name" value="PCI"/>
    <property type="match status" value="1"/>
</dbReference>
<dbReference type="InterPro" id="IPR000717">
    <property type="entry name" value="PCI_dom"/>
</dbReference>
<dbReference type="Gene3D" id="1.10.10.10">
    <property type="entry name" value="Winged helix-like DNA-binding domain superfamily/Winged helix DNA-binding domain"/>
    <property type="match status" value="1"/>
</dbReference>
<evidence type="ECO:0000313" key="3">
    <source>
        <dbReference type="Proteomes" id="UP000247498"/>
    </source>
</evidence>
<evidence type="ECO:0000313" key="2">
    <source>
        <dbReference type="EMBL" id="GBF96955.1"/>
    </source>
</evidence>
<dbReference type="STRING" id="307507.A0A2V0PIS6"/>
<keyword evidence="3" id="KW-1185">Reference proteome</keyword>
<dbReference type="PANTHER" id="PTHR12732">
    <property type="entry name" value="UNCHARACTERIZED PROTEASOME COMPONENT REGION PCI-CONTAINING"/>
    <property type="match status" value="1"/>
</dbReference>
<dbReference type="OrthoDB" id="10252687at2759"/>
<dbReference type="Proteomes" id="UP000247498">
    <property type="component" value="Unassembled WGS sequence"/>
</dbReference>
<dbReference type="InterPro" id="IPR036388">
    <property type="entry name" value="WH-like_DNA-bd_sf"/>
</dbReference>
<feature type="domain" description="PCI" evidence="1">
    <location>
        <begin position="220"/>
        <end position="407"/>
    </location>
</feature>